<dbReference type="PROSITE" id="PS00107">
    <property type="entry name" value="PROTEIN_KINASE_ATP"/>
    <property type="match status" value="1"/>
</dbReference>
<feature type="domain" description="Protein kinase" evidence="11">
    <location>
        <begin position="32"/>
        <end position="287"/>
    </location>
</feature>
<evidence type="ECO:0000256" key="5">
    <source>
        <dbReference type="ARBA" id="ARBA00022741"/>
    </source>
</evidence>
<feature type="domain" description="POLO box" evidence="12">
    <location>
        <begin position="381"/>
        <end position="461"/>
    </location>
</feature>
<dbReference type="CDD" id="cd14099">
    <property type="entry name" value="STKc_PLK"/>
    <property type="match status" value="1"/>
</dbReference>
<dbReference type="InterPro" id="IPR011009">
    <property type="entry name" value="Kinase-like_dom_sf"/>
</dbReference>
<keyword evidence="14" id="KW-1185">Reference proteome</keyword>
<evidence type="ECO:0000259" key="12">
    <source>
        <dbReference type="PROSITE" id="PS50078"/>
    </source>
</evidence>
<dbReference type="GO" id="GO:0005524">
    <property type="term" value="F:ATP binding"/>
    <property type="evidence" value="ECO:0007669"/>
    <property type="project" value="UniProtKB-UniRule"/>
</dbReference>
<evidence type="ECO:0000259" key="11">
    <source>
        <dbReference type="PROSITE" id="PS50011"/>
    </source>
</evidence>
<feature type="domain" description="POLO box" evidence="12">
    <location>
        <begin position="473"/>
        <end position="553"/>
    </location>
</feature>
<dbReference type="PANTHER" id="PTHR24345:SF0">
    <property type="entry name" value="CELL CYCLE SERINE_THREONINE-PROTEIN KINASE CDC5_MSD2"/>
    <property type="match status" value="1"/>
</dbReference>
<dbReference type="AlphaFoldDB" id="A0A1R2BNA6"/>
<dbReference type="InterPro" id="IPR033695">
    <property type="entry name" value="POLO_box_2"/>
</dbReference>
<feature type="region of interest" description="Disordered" evidence="10">
    <location>
        <begin position="313"/>
        <end position="358"/>
    </location>
</feature>
<dbReference type="Gene3D" id="1.10.510.10">
    <property type="entry name" value="Transferase(Phosphotransferase) domain 1"/>
    <property type="match status" value="1"/>
</dbReference>
<name>A0A1R2BNA6_9CILI</name>
<feature type="compositionally biased region" description="Basic and acidic residues" evidence="10">
    <location>
        <begin position="313"/>
        <end position="326"/>
    </location>
</feature>
<protein>
    <recommendedName>
        <fullName evidence="9">Serine/threonine-protein kinase PLK</fullName>
        <ecNumber evidence="9">2.7.11.21</ecNumber>
    </recommendedName>
    <alternativeName>
        <fullName evidence="9">Polo-like kinase</fullName>
    </alternativeName>
</protein>
<dbReference type="SMART" id="SM00220">
    <property type="entry name" value="S_TKc"/>
    <property type="match status" value="1"/>
</dbReference>
<evidence type="ECO:0000313" key="14">
    <source>
        <dbReference type="Proteomes" id="UP000187209"/>
    </source>
</evidence>
<keyword evidence="6 9" id="KW-0418">Kinase</keyword>
<dbReference type="FunFam" id="3.30.200.20:FF:000091">
    <property type="entry name" value="Serine/threonine-protein kinase PLK"/>
    <property type="match status" value="1"/>
</dbReference>
<dbReference type="EMBL" id="MPUH01000530">
    <property type="protein sequence ID" value="OMJ78267.1"/>
    <property type="molecule type" value="Genomic_DNA"/>
</dbReference>
<dbReference type="InterPro" id="IPR000959">
    <property type="entry name" value="POLO_box_dom"/>
</dbReference>
<evidence type="ECO:0000256" key="8">
    <source>
        <dbReference type="PROSITE-ProRule" id="PRU10141"/>
    </source>
</evidence>
<evidence type="ECO:0000256" key="7">
    <source>
        <dbReference type="ARBA" id="ARBA00022840"/>
    </source>
</evidence>
<dbReference type="PROSITE" id="PS00108">
    <property type="entry name" value="PROTEIN_KINASE_ST"/>
    <property type="match status" value="1"/>
</dbReference>
<feature type="compositionally biased region" description="Polar residues" evidence="10">
    <location>
        <begin position="332"/>
        <end position="343"/>
    </location>
</feature>
<dbReference type="PROSITE" id="PS50078">
    <property type="entry name" value="POLO_BOX"/>
    <property type="match status" value="2"/>
</dbReference>
<dbReference type="GO" id="GO:0004674">
    <property type="term" value="F:protein serine/threonine kinase activity"/>
    <property type="evidence" value="ECO:0007669"/>
    <property type="project" value="UniProtKB-KW"/>
</dbReference>
<dbReference type="InterPro" id="IPR000719">
    <property type="entry name" value="Prot_kinase_dom"/>
</dbReference>
<evidence type="ECO:0000256" key="10">
    <source>
        <dbReference type="SAM" id="MobiDB-lite"/>
    </source>
</evidence>
<dbReference type="InterPro" id="IPR008271">
    <property type="entry name" value="Ser/Thr_kinase_AS"/>
</dbReference>
<comment type="catalytic activity">
    <reaction evidence="9">
        <text>L-threonyl-[protein] + ATP = O-phospho-L-threonyl-[protein] + ADP + H(+)</text>
        <dbReference type="Rhea" id="RHEA:46608"/>
        <dbReference type="Rhea" id="RHEA-COMP:11060"/>
        <dbReference type="Rhea" id="RHEA-COMP:11605"/>
        <dbReference type="ChEBI" id="CHEBI:15378"/>
        <dbReference type="ChEBI" id="CHEBI:30013"/>
        <dbReference type="ChEBI" id="CHEBI:30616"/>
        <dbReference type="ChEBI" id="CHEBI:61977"/>
        <dbReference type="ChEBI" id="CHEBI:456216"/>
        <dbReference type="EC" id="2.7.11.21"/>
    </reaction>
</comment>
<dbReference type="Pfam" id="PF00069">
    <property type="entry name" value="Pkinase"/>
    <property type="match status" value="1"/>
</dbReference>
<keyword evidence="7 8" id="KW-0067">ATP-binding</keyword>
<evidence type="ECO:0000313" key="13">
    <source>
        <dbReference type="EMBL" id="OMJ78267.1"/>
    </source>
</evidence>
<dbReference type="InterPro" id="IPR036947">
    <property type="entry name" value="POLO_box_dom_sf"/>
</dbReference>
<dbReference type="Gene3D" id="3.30.1120.30">
    <property type="entry name" value="POLO box domain"/>
    <property type="match status" value="2"/>
</dbReference>
<keyword evidence="4" id="KW-0677">Repeat</keyword>
<evidence type="ECO:0000256" key="6">
    <source>
        <dbReference type="ARBA" id="ARBA00022777"/>
    </source>
</evidence>
<evidence type="ECO:0000256" key="3">
    <source>
        <dbReference type="ARBA" id="ARBA00022679"/>
    </source>
</evidence>
<feature type="binding site" evidence="8">
    <location>
        <position position="61"/>
    </location>
    <ligand>
        <name>ATP</name>
        <dbReference type="ChEBI" id="CHEBI:30616"/>
    </ligand>
</feature>
<dbReference type="SUPFAM" id="SSF82615">
    <property type="entry name" value="Polo-box domain"/>
    <property type="match status" value="2"/>
</dbReference>
<keyword evidence="3 9" id="KW-0808">Transferase</keyword>
<dbReference type="EC" id="2.7.11.21" evidence="9"/>
<dbReference type="PANTHER" id="PTHR24345">
    <property type="entry name" value="SERINE/THREONINE-PROTEIN KINASE PLK"/>
    <property type="match status" value="1"/>
</dbReference>
<comment type="subunit">
    <text evidence="1">Monomer.</text>
</comment>
<sequence length="562" mass="64257">MSSQNNNTSDDLPKVLTEKILKPNGDVSCKHYTKGYILGKGAFARVYKLTCTETNEMFAGKIISKTALLKTRARQKLMSEIKIHRSLHHNNVVRFLNYFEDDDYLYILMELCSNQSLSDMIRRRKRITELEAQSYLLQVISGMKYLHSHRVIHRDIKLGNIFITENMELKLGDFGLAAKLEYDGERKRTICGTPNYMAPEILDGKFGHSYECDIWSFGVLMYTLIIGRPPFETSDVKMTYRRIKLNLYNFPESVTISPEARSLITSILVTDYAKRPTFDEILKHEFFTRNLIPKLLPSCVLAVPPSNAYVKQFESRGRTRNQERSIARASTHENIVQESTPSPGAQRPHSKDPGKPLYSESRGVPSFSMYTTATPNGPDVWIKSWLDLTHKYGIGYTLSNSHIGVLFNDRSKIVSCLGNSMRYFDPGPNGDVSKLLNSSDYPQELTKKVKLLQLFKRQLSAKDPEAGQEKVVYLKYWVKTPHAVLFRISNKVIQVVFNDKSELLFSNISKYVTYIDRKGVTNSFALSTAIELGNRDLIKRLKYSKEVLIKMIKSGKNTEINT</sequence>
<dbReference type="GO" id="GO:0005634">
    <property type="term" value="C:nucleus"/>
    <property type="evidence" value="ECO:0007669"/>
    <property type="project" value="TreeGrafter"/>
</dbReference>
<gene>
    <name evidence="13" type="ORF">SteCoe_21943</name>
</gene>
<dbReference type="InterPro" id="IPR017441">
    <property type="entry name" value="Protein_kinase_ATP_BS"/>
</dbReference>
<comment type="similarity">
    <text evidence="9">Belongs to the protein kinase superfamily. Ser/Thr protein kinase family. CDC5/Polo subfamily.</text>
</comment>
<dbReference type="PROSITE" id="PS50011">
    <property type="entry name" value="PROTEIN_KINASE_DOM"/>
    <property type="match status" value="1"/>
</dbReference>
<dbReference type="SUPFAM" id="SSF56112">
    <property type="entry name" value="Protein kinase-like (PK-like)"/>
    <property type="match status" value="1"/>
</dbReference>
<dbReference type="OrthoDB" id="408964at2759"/>
<reference evidence="13 14" key="1">
    <citation type="submission" date="2016-11" db="EMBL/GenBank/DDBJ databases">
        <title>The macronuclear genome of Stentor coeruleus: a giant cell with tiny introns.</title>
        <authorList>
            <person name="Slabodnick M."/>
            <person name="Ruby J.G."/>
            <person name="Reiff S.B."/>
            <person name="Swart E.C."/>
            <person name="Gosai S."/>
            <person name="Prabakaran S."/>
            <person name="Witkowska E."/>
            <person name="Larue G.E."/>
            <person name="Fisher S."/>
            <person name="Freeman R.M."/>
            <person name="Gunawardena J."/>
            <person name="Chu W."/>
            <person name="Stover N.A."/>
            <person name="Gregory B.D."/>
            <person name="Nowacki M."/>
            <person name="Derisi J."/>
            <person name="Roy S.W."/>
            <person name="Marshall W.F."/>
            <person name="Sood P."/>
        </authorList>
    </citation>
    <scope>NUCLEOTIDE SEQUENCE [LARGE SCALE GENOMIC DNA]</scope>
    <source>
        <strain evidence="13">WM001</strain>
    </source>
</reference>
<keyword evidence="2 9" id="KW-0723">Serine/threonine-protein kinase</keyword>
<evidence type="ECO:0000256" key="2">
    <source>
        <dbReference type="ARBA" id="ARBA00022527"/>
    </source>
</evidence>
<dbReference type="Gene3D" id="3.30.200.20">
    <property type="entry name" value="Phosphorylase Kinase, domain 1"/>
    <property type="match status" value="1"/>
</dbReference>
<evidence type="ECO:0000256" key="9">
    <source>
        <dbReference type="RuleBase" id="RU361162"/>
    </source>
</evidence>
<dbReference type="CDD" id="cd13118">
    <property type="entry name" value="POLO_box_1"/>
    <property type="match status" value="1"/>
</dbReference>
<dbReference type="FunFam" id="1.10.510.10:FF:000571">
    <property type="entry name" value="Maternal embryonic leucine zipper kinase"/>
    <property type="match status" value="1"/>
</dbReference>
<keyword evidence="5 8" id="KW-0547">Nucleotide-binding</keyword>
<proteinExistence type="inferred from homology"/>
<evidence type="ECO:0000256" key="1">
    <source>
        <dbReference type="ARBA" id="ARBA00011245"/>
    </source>
</evidence>
<dbReference type="CDD" id="cd13117">
    <property type="entry name" value="POLO_box_2"/>
    <property type="match status" value="1"/>
</dbReference>
<dbReference type="InterPro" id="IPR033701">
    <property type="entry name" value="POLO_box_1"/>
</dbReference>
<organism evidence="13 14">
    <name type="scientific">Stentor coeruleus</name>
    <dbReference type="NCBI Taxonomy" id="5963"/>
    <lineage>
        <taxon>Eukaryota</taxon>
        <taxon>Sar</taxon>
        <taxon>Alveolata</taxon>
        <taxon>Ciliophora</taxon>
        <taxon>Postciliodesmatophora</taxon>
        <taxon>Heterotrichea</taxon>
        <taxon>Heterotrichida</taxon>
        <taxon>Stentoridae</taxon>
        <taxon>Stentor</taxon>
    </lineage>
</organism>
<comment type="caution">
    <text evidence="13">The sequence shown here is derived from an EMBL/GenBank/DDBJ whole genome shotgun (WGS) entry which is preliminary data.</text>
</comment>
<dbReference type="Pfam" id="PF00659">
    <property type="entry name" value="POLO_box"/>
    <property type="match status" value="2"/>
</dbReference>
<evidence type="ECO:0000256" key="4">
    <source>
        <dbReference type="ARBA" id="ARBA00022737"/>
    </source>
</evidence>
<accession>A0A1R2BNA6</accession>
<dbReference type="Proteomes" id="UP000187209">
    <property type="component" value="Unassembled WGS sequence"/>
</dbReference>